<dbReference type="Proteomes" id="UP001634393">
    <property type="component" value="Unassembled WGS sequence"/>
</dbReference>
<protein>
    <recommendedName>
        <fullName evidence="1">FBD domain-containing protein</fullName>
    </recommendedName>
</protein>
<name>A0ABD3UH89_9LAMI</name>
<dbReference type="AlphaFoldDB" id="A0ABD3UH89"/>
<keyword evidence="3" id="KW-1185">Reference proteome</keyword>
<proteinExistence type="predicted"/>
<organism evidence="2 3">
    <name type="scientific">Penstemon smallii</name>
    <dbReference type="NCBI Taxonomy" id="265156"/>
    <lineage>
        <taxon>Eukaryota</taxon>
        <taxon>Viridiplantae</taxon>
        <taxon>Streptophyta</taxon>
        <taxon>Embryophyta</taxon>
        <taxon>Tracheophyta</taxon>
        <taxon>Spermatophyta</taxon>
        <taxon>Magnoliopsida</taxon>
        <taxon>eudicotyledons</taxon>
        <taxon>Gunneridae</taxon>
        <taxon>Pentapetalae</taxon>
        <taxon>asterids</taxon>
        <taxon>lamiids</taxon>
        <taxon>Lamiales</taxon>
        <taxon>Plantaginaceae</taxon>
        <taxon>Cheloneae</taxon>
        <taxon>Penstemon</taxon>
    </lineage>
</organism>
<dbReference type="EMBL" id="JBJXBP010000001">
    <property type="protein sequence ID" value="KAL3848899.1"/>
    <property type="molecule type" value="Genomic_DNA"/>
</dbReference>
<evidence type="ECO:0000313" key="3">
    <source>
        <dbReference type="Proteomes" id="UP001634393"/>
    </source>
</evidence>
<dbReference type="Pfam" id="PF08387">
    <property type="entry name" value="FBD"/>
    <property type="match status" value="1"/>
</dbReference>
<accession>A0ABD3UH89</accession>
<evidence type="ECO:0000259" key="1">
    <source>
        <dbReference type="Pfam" id="PF08387"/>
    </source>
</evidence>
<reference evidence="2 3" key="1">
    <citation type="submission" date="2024-12" db="EMBL/GenBank/DDBJ databases">
        <title>The unique morphological basis and parallel evolutionary history of personate flowers in Penstemon.</title>
        <authorList>
            <person name="Depatie T.H."/>
            <person name="Wessinger C.A."/>
        </authorList>
    </citation>
    <scope>NUCLEOTIDE SEQUENCE [LARGE SCALE GENOMIC DNA]</scope>
    <source>
        <strain evidence="2">WTNN_2</strain>
        <tissue evidence="2">Leaf</tissue>
    </source>
</reference>
<sequence>MFIYPSWADIFTNAEAKWIEDHDFNGENYWDSQEASFPHLKSIMIYGYINEPYVIQMVKFLLRSAGRLEKMVISTKESFKPTHQSYIFTCAIERQKYQFTSGQLLELSNKLLTLPRASSKAVIYFS</sequence>
<dbReference type="InterPro" id="IPR006566">
    <property type="entry name" value="FBD"/>
</dbReference>
<feature type="domain" description="FBD" evidence="1">
    <location>
        <begin position="39"/>
        <end position="73"/>
    </location>
</feature>
<evidence type="ECO:0000313" key="2">
    <source>
        <dbReference type="EMBL" id="KAL3848899.1"/>
    </source>
</evidence>
<comment type="caution">
    <text evidence="2">The sequence shown here is derived from an EMBL/GenBank/DDBJ whole genome shotgun (WGS) entry which is preliminary data.</text>
</comment>
<gene>
    <name evidence="2" type="ORF">ACJIZ3_010781</name>
</gene>